<dbReference type="InterPro" id="IPR025683">
    <property type="entry name" value="Protein_beta"/>
</dbReference>
<dbReference type="AlphaFoldDB" id="X0VNA0"/>
<protein>
    <recommendedName>
        <fullName evidence="2">HpcH/HpaI aldolase/citrate lyase domain-containing protein</fullName>
    </recommendedName>
</protein>
<organism evidence="1">
    <name type="scientific">marine sediment metagenome</name>
    <dbReference type="NCBI Taxonomy" id="412755"/>
    <lineage>
        <taxon>unclassified sequences</taxon>
        <taxon>metagenomes</taxon>
        <taxon>ecological metagenomes</taxon>
    </lineage>
</organism>
<dbReference type="Pfam" id="PF14350">
    <property type="entry name" value="Beta_protein"/>
    <property type="match status" value="1"/>
</dbReference>
<gene>
    <name evidence="1" type="ORF">S01H1_49142</name>
</gene>
<reference evidence="1" key="1">
    <citation type="journal article" date="2014" name="Front. Microbiol.">
        <title>High frequency of phylogenetically diverse reductive dehalogenase-homologous genes in deep subseafloor sedimentary metagenomes.</title>
        <authorList>
            <person name="Kawai M."/>
            <person name="Futagami T."/>
            <person name="Toyoda A."/>
            <person name="Takaki Y."/>
            <person name="Nishi S."/>
            <person name="Hori S."/>
            <person name="Arai W."/>
            <person name="Tsubouchi T."/>
            <person name="Morono Y."/>
            <person name="Uchiyama I."/>
            <person name="Ito T."/>
            <person name="Fujiyama A."/>
            <person name="Inagaki F."/>
            <person name="Takami H."/>
        </authorList>
    </citation>
    <scope>NUCLEOTIDE SEQUENCE</scope>
    <source>
        <strain evidence="1">Expedition CK06-06</strain>
    </source>
</reference>
<accession>X0VNA0</accession>
<evidence type="ECO:0008006" key="2">
    <source>
        <dbReference type="Google" id="ProtNLM"/>
    </source>
</evidence>
<proteinExistence type="predicted"/>
<feature type="non-terminal residue" evidence="1">
    <location>
        <position position="166"/>
    </location>
</feature>
<dbReference type="EMBL" id="BARS01031590">
    <property type="protein sequence ID" value="GAG19869.1"/>
    <property type="molecule type" value="Genomic_DNA"/>
</dbReference>
<name>X0VNA0_9ZZZZ</name>
<comment type="caution">
    <text evidence="1">The sequence shown here is derived from an EMBL/GenBank/DDBJ whole genome shotgun (WGS) entry which is preliminary data.</text>
</comment>
<evidence type="ECO:0000313" key="1">
    <source>
        <dbReference type="EMBL" id="GAG19869.1"/>
    </source>
</evidence>
<sequence length="166" mass="19121">MSFDHRHYVPCLRWKQGEYLAVQQLPSAAKKIITPLIEIPEIGYDFETRTTKKSVDDHLLLQAKRIKKKWGKGPCFVDLKHISMDQRMVDGTHPVNFVFSELRKENCKGIAATDLERDQDYQQAVKQAIHEDNRGICLRITLEQAATEGIEEKIRVLLTEIDSSKS</sequence>